<evidence type="ECO:0000313" key="1">
    <source>
        <dbReference type="EMBL" id="CAA9485679.1"/>
    </source>
</evidence>
<organism evidence="1">
    <name type="scientific">uncultured Solirubrobacterales bacterium</name>
    <dbReference type="NCBI Taxonomy" id="768556"/>
    <lineage>
        <taxon>Bacteria</taxon>
        <taxon>Bacillati</taxon>
        <taxon>Actinomycetota</taxon>
        <taxon>Thermoleophilia</taxon>
        <taxon>Solirubrobacterales</taxon>
        <taxon>environmental samples</taxon>
    </lineage>
</organism>
<sequence length="57" mass="6082">MSLDVLAPQVGNTCGSRTAHLAVEASPGRFGARVRQRSLLYGPSLSLFGSAQYFLAR</sequence>
<accession>A0A6J4S0A4</accession>
<protein>
    <submittedName>
        <fullName evidence="1">Uncharacterized protein</fullName>
    </submittedName>
</protein>
<proteinExistence type="predicted"/>
<dbReference type="EMBL" id="CADCVV010000032">
    <property type="protein sequence ID" value="CAA9485679.1"/>
    <property type="molecule type" value="Genomic_DNA"/>
</dbReference>
<name>A0A6J4S0A4_9ACTN</name>
<dbReference type="AlphaFoldDB" id="A0A6J4S0A4"/>
<gene>
    <name evidence="1" type="ORF">AVDCRST_MAG17-452</name>
</gene>
<reference evidence="1" key="1">
    <citation type="submission" date="2020-02" db="EMBL/GenBank/DDBJ databases">
        <authorList>
            <person name="Meier V. D."/>
        </authorList>
    </citation>
    <scope>NUCLEOTIDE SEQUENCE</scope>
    <source>
        <strain evidence="1">AVDCRST_MAG17</strain>
    </source>
</reference>